<accession>A0A368F7Y7</accession>
<dbReference type="Gene3D" id="1.10.1380.10">
    <property type="entry name" value="Neutral endopeptidase , domain2"/>
    <property type="match status" value="1"/>
</dbReference>
<evidence type="ECO:0000259" key="1">
    <source>
        <dbReference type="Pfam" id="PF05649"/>
    </source>
</evidence>
<proteinExistence type="predicted"/>
<dbReference type="Pfam" id="PF05649">
    <property type="entry name" value="Peptidase_M13_N"/>
    <property type="match status" value="1"/>
</dbReference>
<dbReference type="AlphaFoldDB" id="A0A368F7Y7"/>
<dbReference type="STRING" id="29170.A0A368F7Y7"/>
<organism evidence="2 3">
    <name type="scientific">Ancylostoma caninum</name>
    <name type="common">Dog hookworm</name>
    <dbReference type="NCBI Taxonomy" id="29170"/>
    <lineage>
        <taxon>Eukaryota</taxon>
        <taxon>Metazoa</taxon>
        <taxon>Ecdysozoa</taxon>
        <taxon>Nematoda</taxon>
        <taxon>Chromadorea</taxon>
        <taxon>Rhabditida</taxon>
        <taxon>Rhabditina</taxon>
        <taxon>Rhabditomorpha</taxon>
        <taxon>Strongyloidea</taxon>
        <taxon>Ancylostomatidae</taxon>
        <taxon>Ancylostomatinae</taxon>
        <taxon>Ancylostoma</taxon>
    </lineage>
</organism>
<dbReference type="GO" id="GO:0006508">
    <property type="term" value="P:proteolysis"/>
    <property type="evidence" value="ECO:0007669"/>
    <property type="project" value="InterPro"/>
</dbReference>
<dbReference type="Proteomes" id="UP000252519">
    <property type="component" value="Unassembled WGS sequence"/>
</dbReference>
<gene>
    <name evidence="2" type="ORF">ANCCAN_26046</name>
</gene>
<evidence type="ECO:0000313" key="3">
    <source>
        <dbReference type="Proteomes" id="UP000252519"/>
    </source>
</evidence>
<dbReference type="InterPro" id="IPR008753">
    <property type="entry name" value="Peptidase_M13_N"/>
</dbReference>
<keyword evidence="3" id="KW-1185">Reference proteome</keyword>
<protein>
    <recommendedName>
        <fullName evidence="1">Peptidase M13 N-terminal domain-containing protein</fullName>
    </recommendedName>
</protein>
<comment type="caution">
    <text evidence="2">The sequence shown here is derived from an EMBL/GenBank/DDBJ whole genome shotgun (WGS) entry which is preliminary data.</text>
</comment>
<name>A0A368F7Y7_ANCCA</name>
<dbReference type="InterPro" id="IPR042089">
    <property type="entry name" value="Peptidase_M13_dom_2"/>
</dbReference>
<evidence type="ECO:0000313" key="2">
    <source>
        <dbReference type="EMBL" id="RCN28213.1"/>
    </source>
</evidence>
<feature type="domain" description="Peptidase M13 N-terminal" evidence="1">
    <location>
        <begin position="2"/>
        <end position="95"/>
    </location>
</feature>
<dbReference type="SUPFAM" id="SSF55486">
    <property type="entry name" value="Metalloproteases ('zincins'), catalytic domain"/>
    <property type="match status" value="1"/>
</dbReference>
<reference evidence="2 3" key="1">
    <citation type="submission" date="2014-10" db="EMBL/GenBank/DDBJ databases">
        <title>Draft genome of the hookworm Ancylostoma caninum.</title>
        <authorList>
            <person name="Mitreva M."/>
        </authorList>
    </citation>
    <scope>NUCLEOTIDE SEQUENCE [LARGE SCALE GENOMIC DNA]</scope>
    <source>
        <strain evidence="2 3">Baltimore</strain>
    </source>
</reference>
<dbReference type="EMBL" id="JOJR01002869">
    <property type="protein sequence ID" value="RCN28213.1"/>
    <property type="molecule type" value="Genomic_DNA"/>
</dbReference>
<feature type="non-terminal residue" evidence="2">
    <location>
        <position position="1"/>
    </location>
</feature>
<sequence>SKTFYHPDAFKTIKENYVNSATKVIETFVKTQNKPIDPKLKDKVRGLVEFEQMIANKYSTDDDTRRIYLRSWNLRSIGELQNQFGFVDWQTYMKMVGHCRAASESNETKYRRAL</sequence>
<dbReference type="OrthoDB" id="5865441at2759"/>